<dbReference type="EMBL" id="CP104003">
    <property type="protein sequence ID" value="UWM53732.1"/>
    <property type="molecule type" value="Genomic_DNA"/>
</dbReference>
<dbReference type="InterPro" id="IPR029045">
    <property type="entry name" value="ClpP/crotonase-like_dom_sf"/>
</dbReference>
<evidence type="ECO:0000256" key="2">
    <source>
        <dbReference type="RuleBase" id="RU003707"/>
    </source>
</evidence>
<dbReference type="InterPro" id="IPR001753">
    <property type="entry name" value="Enoyl-CoA_hydra/iso"/>
</dbReference>
<dbReference type="GeneID" id="74944063"/>
<organism evidence="3 4">
    <name type="scientific">Salinirubellus salinus</name>
    <dbReference type="NCBI Taxonomy" id="1364945"/>
    <lineage>
        <taxon>Archaea</taxon>
        <taxon>Methanobacteriati</taxon>
        <taxon>Methanobacteriota</taxon>
        <taxon>Stenosarchaea group</taxon>
        <taxon>Halobacteria</taxon>
        <taxon>Halobacteriales</taxon>
        <taxon>Natronomonadaceae</taxon>
        <taxon>Salinirubellus</taxon>
    </lineage>
</organism>
<keyword evidence="4" id="KW-1185">Reference proteome</keyword>
<dbReference type="PANTHER" id="PTHR43802">
    <property type="entry name" value="ENOYL-COA HYDRATASE"/>
    <property type="match status" value="1"/>
</dbReference>
<dbReference type="Pfam" id="PF00378">
    <property type="entry name" value="ECH_1"/>
    <property type="match status" value="1"/>
</dbReference>
<gene>
    <name evidence="3" type="ORF">N0B31_16535</name>
</gene>
<protein>
    <submittedName>
        <fullName evidence="3">Crotonase/enoyl-CoA hydratase family protein</fullName>
    </submittedName>
</protein>
<dbReference type="Proteomes" id="UP001057580">
    <property type="component" value="Chromosome"/>
</dbReference>
<dbReference type="GO" id="GO:0003824">
    <property type="term" value="F:catalytic activity"/>
    <property type="evidence" value="ECO:0007669"/>
    <property type="project" value="InterPro"/>
</dbReference>
<proteinExistence type="inferred from homology"/>
<sequence length="283" mass="30761">MDASETFGTDAEVRYEREGRVGRVVLNRPERYNAITETMPGALREAVAFADADDARVVVLEGAGDAFCSGYDLQIFAEAERPVPGSQELPWDPMEDYALMKQNTRDFMSLWRSQTPVVAKVDGPAVAGGSDIALCADLVVMAEDATIGYPPARVWGCPTTAMWVYRLGMEGAKRMLLTGDLIDGREAERSGLVHRAYPAAELDAEVSRLVDRMAGVPANQLAMGKLAVNKAVEAMGLELTQTFATLFDGMARHTPEGVAFKERCEEVGFKQAVAERDAGTLFD</sequence>
<comment type="similarity">
    <text evidence="1 2">Belongs to the enoyl-CoA hydratase/isomerase family.</text>
</comment>
<dbReference type="PROSITE" id="PS00166">
    <property type="entry name" value="ENOYL_COA_HYDRATASE"/>
    <property type="match status" value="1"/>
</dbReference>
<dbReference type="InterPro" id="IPR018376">
    <property type="entry name" value="Enoyl-CoA_hyd/isom_CS"/>
</dbReference>
<reference evidence="3" key="1">
    <citation type="submission" date="2022-09" db="EMBL/GenBank/DDBJ databases">
        <title>Diverse halophilic archaea isolated from saline environments.</title>
        <authorList>
            <person name="Cui H.-L."/>
        </authorList>
    </citation>
    <scope>NUCLEOTIDE SEQUENCE</scope>
    <source>
        <strain evidence="3">ZS-35-S2</strain>
    </source>
</reference>
<dbReference type="KEGG" id="ssai:N0B31_16535"/>
<accession>A0A9E7UA85</accession>
<evidence type="ECO:0000256" key="1">
    <source>
        <dbReference type="ARBA" id="ARBA00005254"/>
    </source>
</evidence>
<name>A0A9E7UA85_9EURY</name>
<dbReference type="PANTHER" id="PTHR43802:SF1">
    <property type="entry name" value="IP11341P-RELATED"/>
    <property type="match status" value="1"/>
</dbReference>
<dbReference type="AlphaFoldDB" id="A0A9E7UA85"/>
<evidence type="ECO:0000313" key="4">
    <source>
        <dbReference type="Proteomes" id="UP001057580"/>
    </source>
</evidence>
<evidence type="ECO:0000313" key="3">
    <source>
        <dbReference type="EMBL" id="UWM53732.1"/>
    </source>
</evidence>
<dbReference type="RefSeq" id="WP_260592726.1">
    <property type="nucleotide sequence ID" value="NZ_CP104003.1"/>
</dbReference>
<dbReference type="NCBIfam" id="NF006128">
    <property type="entry name" value="PRK08272.1"/>
    <property type="match status" value="1"/>
</dbReference>
<dbReference type="CDD" id="cd06558">
    <property type="entry name" value="crotonase-like"/>
    <property type="match status" value="1"/>
</dbReference>
<dbReference type="Gene3D" id="3.90.226.10">
    <property type="entry name" value="2-enoyl-CoA Hydratase, Chain A, domain 1"/>
    <property type="match status" value="1"/>
</dbReference>
<dbReference type="SUPFAM" id="SSF52096">
    <property type="entry name" value="ClpP/crotonase"/>
    <property type="match status" value="1"/>
</dbReference>